<accession>A0AAN6JID2</accession>
<proteinExistence type="predicted"/>
<comment type="caution">
    <text evidence="1">The sequence shown here is derived from an EMBL/GenBank/DDBJ whole genome shotgun (WGS) entry which is preliminary data.</text>
</comment>
<dbReference type="Pfam" id="PF02958">
    <property type="entry name" value="EcKL"/>
    <property type="match status" value="1"/>
</dbReference>
<dbReference type="PANTHER" id="PTHR11012">
    <property type="entry name" value="PROTEIN KINASE-LIKE DOMAIN-CONTAINING"/>
    <property type="match status" value="1"/>
</dbReference>
<dbReference type="SUPFAM" id="SSF56112">
    <property type="entry name" value="Protein kinase-like (PK-like)"/>
    <property type="match status" value="1"/>
</dbReference>
<evidence type="ECO:0000313" key="1">
    <source>
        <dbReference type="EMBL" id="KAK0525414.1"/>
    </source>
</evidence>
<sequence length="446" mass="48651">MREAEYRRVVEDALQSTDATVTVTVTRVSEIAELWAGYGSICAVTLQNKKDDDSSTAPQELILKVIRPPPSASSNGAGSSASSRIDEGHLRKLLSYRVEANFYSSALARSLLSSAVCAPHAAISKCHAVLNASFPYIQREGEGGRSPSGKPSSTQAILLDDIRTVGFPYLAEEMRETLDDEQTKAALRWLAHFHAHFAGYQPSEPTDECPPPLDVASSTQGWSGHGVWQVGGYSYTATRLTELSKIAPSSPWAKLGLNGDLAHAIDWALTPSGSACRAAGQTLIHGDVKSANLAFSADGTRAAAYDFQFVGRGVGVTDLAKFLTTSVASSVLRSEESERDWLRFYHGHFIAAVQAEPEPEWTRAGAAAGADTSQRLLASRRAAGEYTFENLLEHWDLAVLSWQRFQAGWGAWGNTRWTQARARAILERPGWSEALLRRWRARDTDR</sequence>
<dbReference type="Gene3D" id="3.90.1200.10">
    <property type="match status" value="1"/>
</dbReference>
<evidence type="ECO:0000313" key="2">
    <source>
        <dbReference type="Proteomes" id="UP001176521"/>
    </source>
</evidence>
<dbReference type="AlphaFoldDB" id="A0AAN6JID2"/>
<dbReference type="InterPro" id="IPR011009">
    <property type="entry name" value="Kinase-like_dom_sf"/>
</dbReference>
<organism evidence="1 2">
    <name type="scientific">Tilletia horrida</name>
    <dbReference type="NCBI Taxonomy" id="155126"/>
    <lineage>
        <taxon>Eukaryota</taxon>
        <taxon>Fungi</taxon>
        <taxon>Dikarya</taxon>
        <taxon>Basidiomycota</taxon>
        <taxon>Ustilaginomycotina</taxon>
        <taxon>Exobasidiomycetes</taxon>
        <taxon>Tilletiales</taxon>
        <taxon>Tilletiaceae</taxon>
        <taxon>Tilletia</taxon>
    </lineage>
</organism>
<evidence type="ECO:0008006" key="3">
    <source>
        <dbReference type="Google" id="ProtNLM"/>
    </source>
</evidence>
<dbReference type="InterPro" id="IPR004119">
    <property type="entry name" value="EcKL"/>
</dbReference>
<gene>
    <name evidence="1" type="ORF">OC842_005507</name>
</gene>
<protein>
    <recommendedName>
        <fullName evidence="3">CHK kinase-like domain-containing protein</fullName>
    </recommendedName>
</protein>
<keyword evidence="2" id="KW-1185">Reference proteome</keyword>
<name>A0AAN6JID2_9BASI</name>
<reference evidence="1" key="1">
    <citation type="journal article" date="2023" name="PhytoFront">
        <title>Draft Genome Resources of Seven Strains of Tilletia horrida, Causal Agent of Kernel Smut of Rice.</title>
        <authorList>
            <person name="Khanal S."/>
            <person name="Antony Babu S."/>
            <person name="Zhou X.G."/>
        </authorList>
    </citation>
    <scope>NUCLEOTIDE SEQUENCE</scope>
    <source>
        <strain evidence="1">TX3</strain>
    </source>
</reference>
<dbReference type="EMBL" id="JAPDMQ010000399">
    <property type="protein sequence ID" value="KAK0525414.1"/>
    <property type="molecule type" value="Genomic_DNA"/>
</dbReference>
<dbReference type="PANTHER" id="PTHR11012:SF30">
    <property type="entry name" value="PROTEIN KINASE-LIKE DOMAIN-CONTAINING"/>
    <property type="match status" value="1"/>
</dbReference>
<dbReference type="Proteomes" id="UP001176521">
    <property type="component" value="Unassembled WGS sequence"/>
</dbReference>